<dbReference type="Pfam" id="PF00225">
    <property type="entry name" value="Kinesin"/>
    <property type="match status" value="1"/>
</dbReference>
<dbReference type="InterPro" id="IPR036961">
    <property type="entry name" value="Kinesin_motor_dom_sf"/>
</dbReference>
<dbReference type="AlphaFoldDB" id="A0A0G4FFV7"/>
<keyword evidence="9" id="KW-0694">RNA-binding</keyword>
<keyword evidence="6 12" id="KW-0175">Coiled coil</keyword>
<feature type="domain" description="Kinesin motor" evidence="13">
    <location>
        <begin position="7"/>
        <end position="348"/>
    </location>
</feature>
<feature type="binding site" evidence="10">
    <location>
        <begin position="98"/>
        <end position="105"/>
    </location>
    <ligand>
        <name>ATP</name>
        <dbReference type="ChEBI" id="CHEBI:30616"/>
    </ligand>
</feature>
<sequence length="886" mass="100285">MADEGVSIKVAVRVRPFNNREKELKDTCIIEMIGQTTFIADPTKPDAEPKKFDFDFSYWSHNPSDPTFATQETIYKDQGEMLLKNSMEGFNSCLFAYGQTGSGKSHSVIGTPTDKGLLPRVCEGLFKIIEEGKKSGTAEYQVLISFLEIYNERIKDLLLPPTKEEAKALEIRQHPQLGVYIPGLTESAAVSFHDVEQLLDFGNKNRTIGSTNMNAVSSRSHGVFVVKFLQTMVEDGSKKQRRSQMNLVDLAGSERQKKTGAEGDRLKEGAAINQSLSNLGTVISGLAEKAGGKKGAHVPFRNSKLTYLLSDSLSGNSKTVMIAALSPAKSNYEETLSTLRFAATCKKVKTHAKKNEESDEKIVASLQKEIEKLKLQLMSGAGGGIASDEIKRQLAEREDLVNHYKTSWEEMMRKTQEMNRIREEAMRQMGLHSADIGSVFDVEKECPYLLNISDDPMLSGCLMYFLKNGEDTTIGSEEECTITLKGLAVHSRMCTITNVDNSHLVITVPSDGSENRVLVNGRRVDTKGSTLHHHDRLVIGRAFAFRLVVPKELETMKSVGMTKQQTLDENESWDLDKVLGEVVDEESQSFVQAKAYIEELRGRIGEYKAQAFLHSFSKAQKLVDEANDITKEIRPKDRLRFSLEVISDVYTYESDEPEFIVRLWRDKSAKQKFQMIVRQLRKPGLMEVFKKAKHTWKPDHRHADVLYAWELDKFLERLELMRDVFQQYLESGTVHLVPETDPWLEASPTDVAKLLDTEKLKSQLEKCKLELQEREEEVQSLRLALEGDESPIAKMRAMIEGTAGEEDEMDGLDEGLEEGAAEGEAKAKPKKKPEMANKIKEMNDQNLQEIRRIQNHAQEIQRIFGNMEDMYNEWDSWMSNFKTDKR</sequence>
<dbReference type="PhylomeDB" id="A0A0G4FFV7"/>
<feature type="coiled-coil region" evidence="12">
    <location>
        <begin position="757"/>
        <end position="784"/>
    </location>
</feature>
<dbReference type="InterPro" id="IPR027417">
    <property type="entry name" value="P-loop_NTPase"/>
</dbReference>
<dbReference type="Gene3D" id="6.10.250.2520">
    <property type="match status" value="1"/>
</dbReference>
<dbReference type="InParanoid" id="A0A0G4FFV7"/>
<dbReference type="VEuPathDB" id="CryptoDB:Vbra_9159"/>
<comment type="subcellular location">
    <subcellularLocation>
        <location evidence="1">Cytoplasm</location>
        <location evidence="1">Cytoskeleton</location>
    </subcellularLocation>
</comment>
<dbReference type="GO" id="GO:0003723">
    <property type="term" value="F:RNA binding"/>
    <property type="evidence" value="ECO:0007669"/>
    <property type="project" value="UniProtKB-KW"/>
</dbReference>
<dbReference type="SUPFAM" id="SSF49879">
    <property type="entry name" value="SMAD/FHA domain"/>
    <property type="match status" value="1"/>
</dbReference>
<comment type="similarity">
    <text evidence="10 11">Belongs to the TRAFAC class myosin-kinesin ATPase superfamily. Kinesin family.</text>
</comment>
<dbReference type="Gene3D" id="3.40.850.10">
    <property type="entry name" value="Kinesin motor domain"/>
    <property type="match status" value="1"/>
</dbReference>
<dbReference type="Gene3D" id="2.60.200.20">
    <property type="match status" value="1"/>
</dbReference>
<organism evidence="14 15">
    <name type="scientific">Vitrella brassicaformis (strain CCMP3155)</name>
    <dbReference type="NCBI Taxonomy" id="1169540"/>
    <lineage>
        <taxon>Eukaryota</taxon>
        <taxon>Sar</taxon>
        <taxon>Alveolata</taxon>
        <taxon>Colpodellida</taxon>
        <taxon>Vitrellaceae</taxon>
        <taxon>Vitrella</taxon>
    </lineage>
</organism>
<dbReference type="PRINTS" id="PR00380">
    <property type="entry name" value="KINESINHEAVY"/>
</dbReference>
<dbReference type="OrthoDB" id="441556at2759"/>
<keyword evidence="2" id="KW-0963">Cytoplasm</keyword>
<dbReference type="STRING" id="1169540.A0A0G4FFV7"/>
<dbReference type="Proteomes" id="UP000041254">
    <property type="component" value="Unassembled WGS sequence"/>
</dbReference>
<evidence type="ECO:0000313" key="15">
    <source>
        <dbReference type="Proteomes" id="UP000041254"/>
    </source>
</evidence>
<evidence type="ECO:0000256" key="3">
    <source>
        <dbReference type="ARBA" id="ARBA00022701"/>
    </source>
</evidence>
<dbReference type="PROSITE" id="PS00411">
    <property type="entry name" value="KINESIN_MOTOR_1"/>
    <property type="match status" value="1"/>
</dbReference>
<dbReference type="InterPro" id="IPR008984">
    <property type="entry name" value="SMAD_FHA_dom_sf"/>
</dbReference>
<dbReference type="InterPro" id="IPR001752">
    <property type="entry name" value="Kinesin_motor_dom"/>
</dbReference>
<evidence type="ECO:0000256" key="9">
    <source>
        <dbReference type="PROSITE-ProRule" id="PRU00182"/>
    </source>
</evidence>
<dbReference type="PANTHER" id="PTHR47117">
    <property type="entry name" value="STAR-RELATED LIPID TRANSFER PROTEIN 9"/>
    <property type="match status" value="1"/>
</dbReference>
<protein>
    <recommendedName>
        <fullName evidence="11">Kinesin-like protein</fullName>
    </recommendedName>
</protein>
<keyword evidence="15" id="KW-1185">Reference proteome</keyword>
<evidence type="ECO:0000256" key="10">
    <source>
        <dbReference type="PROSITE-ProRule" id="PRU00283"/>
    </source>
</evidence>
<dbReference type="GO" id="GO:0008017">
    <property type="term" value="F:microtubule binding"/>
    <property type="evidence" value="ECO:0007669"/>
    <property type="project" value="InterPro"/>
</dbReference>
<dbReference type="GO" id="GO:0005874">
    <property type="term" value="C:microtubule"/>
    <property type="evidence" value="ECO:0007669"/>
    <property type="project" value="UniProtKB-KW"/>
</dbReference>
<keyword evidence="8" id="KW-0206">Cytoskeleton</keyword>
<reference evidence="14 15" key="1">
    <citation type="submission" date="2014-11" db="EMBL/GenBank/DDBJ databases">
        <authorList>
            <person name="Zhu J."/>
            <person name="Qi W."/>
            <person name="Song R."/>
        </authorList>
    </citation>
    <scope>NUCLEOTIDE SEQUENCE [LARGE SCALE GENOMIC DNA]</scope>
</reference>
<evidence type="ECO:0000256" key="4">
    <source>
        <dbReference type="ARBA" id="ARBA00022741"/>
    </source>
</evidence>
<dbReference type="InterPro" id="IPR019821">
    <property type="entry name" value="Kinesin_motor_CS"/>
</dbReference>
<evidence type="ECO:0000256" key="1">
    <source>
        <dbReference type="ARBA" id="ARBA00004245"/>
    </source>
</evidence>
<dbReference type="OMA" id="IRVECKH"/>
<keyword evidence="3 11" id="KW-0493">Microtubule</keyword>
<evidence type="ECO:0000256" key="6">
    <source>
        <dbReference type="ARBA" id="ARBA00023054"/>
    </source>
</evidence>
<dbReference type="GO" id="GO:0003777">
    <property type="term" value="F:microtubule motor activity"/>
    <property type="evidence" value="ECO:0007669"/>
    <property type="project" value="InterPro"/>
</dbReference>
<evidence type="ECO:0000256" key="12">
    <source>
        <dbReference type="SAM" id="Coils"/>
    </source>
</evidence>
<dbReference type="Pfam" id="PF16183">
    <property type="entry name" value="Kinesin_assoc"/>
    <property type="match status" value="1"/>
</dbReference>
<keyword evidence="5 10" id="KW-0067">ATP-binding</keyword>
<dbReference type="PROSITE" id="PS50067">
    <property type="entry name" value="KINESIN_MOTOR_2"/>
    <property type="match status" value="1"/>
</dbReference>
<evidence type="ECO:0000313" key="14">
    <source>
        <dbReference type="EMBL" id="CEM12076.1"/>
    </source>
</evidence>
<keyword evidence="7 10" id="KW-0505">Motor protein</keyword>
<dbReference type="SUPFAM" id="SSF52540">
    <property type="entry name" value="P-loop containing nucleoside triphosphate hydrolases"/>
    <property type="match status" value="1"/>
</dbReference>
<gene>
    <name evidence="14" type="ORF">Vbra_9159</name>
</gene>
<dbReference type="GO" id="GO:0007018">
    <property type="term" value="P:microtubule-based movement"/>
    <property type="evidence" value="ECO:0007669"/>
    <property type="project" value="InterPro"/>
</dbReference>
<dbReference type="PROSITE" id="PS50889">
    <property type="entry name" value="S4"/>
    <property type="match status" value="1"/>
</dbReference>
<evidence type="ECO:0000259" key="13">
    <source>
        <dbReference type="PROSITE" id="PS50067"/>
    </source>
</evidence>
<dbReference type="SMART" id="SM00129">
    <property type="entry name" value="KISc"/>
    <property type="match status" value="1"/>
</dbReference>
<evidence type="ECO:0000256" key="7">
    <source>
        <dbReference type="ARBA" id="ARBA00023175"/>
    </source>
</evidence>
<evidence type="ECO:0000256" key="2">
    <source>
        <dbReference type="ARBA" id="ARBA00022490"/>
    </source>
</evidence>
<dbReference type="Pfam" id="PF00498">
    <property type="entry name" value="FHA"/>
    <property type="match status" value="1"/>
</dbReference>
<dbReference type="EMBL" id="CDMY01000432">
    <property type="protein sequence ID" value="CEM12076.1"/>
    <property type="molecule type" value="Genomic_DNA"/>
</dbReference>
<evidence type="ECO:0000256" key="8">
    <source>
        <dbReference type="ARBA" id="ARBA00023212"/>
    </source>
</evidence>
<proteinExistence type="inferred from homology"/>
<name>A0A0G4FFV7_VITBC</name>
<evidence type="ECO:0000256" key="11">
    <source>
        <dbReference type="RuleBase" id="RU000394"/>
    </source>
</evidence>
<evidence type="ECO:0000256" key="5">
    <source>
        <dbReference type="ARBA" id="ARBA00022840"/>
    </source>
</evidence>
<dbReference type="InterPro" id="IPR000253">
    <property type="entry name" value="FHA_dom"/>
</dbReference>
<accession>A0A0G4FFV7</accession>
<keyword evidence="4 10" id="KW-0547">Nucleotide-binding</keyword>
<dbReference type="InterPro" id="IPR032405">
    <property type="entry name" value="Kinesin_assoc"/>
</dbReference>
<dbReference type="GO" id="GO:0005524">
    <property type="term" value="F:ATP binding"/>
    <property type="evidence" value="ECO:0007669"/>
    <property type="project" value="UniProtKB-UniRule"/>
</dbReference>